<dbReference type="InterPro" id="IPR003672">
    <property type="entry name" value="CobN/Mg_chltase"/>
</dbReference>
<evidence type="ECO:0000259" key="1">
    <source>
        <dbReference type="Pfam" id="PF02514"/>
    </source>
</evidence>
<dbReference type="PANTHER" id="PTHR44119:SF4">
    <property type="entry name" value="AEROBIC COBALTOCHELATASE SUBUNIT COBN"/>
    <property type="match status" value="1"/>
</dbReference>
<dbReference type="RefSeq" id="WP_129227956.1">
    <property type="nucleotide sequence ID" value="NZ_QYBB01000019.1"/>
</dbReference>
<name>A0A4Q2U770_9HYPH</name>
<proteinExistence type="predicted"/>
<dbReference type="OrthoDB" id="9757976at2"/>
<reference evidence="2 3" key="2">
    <citation type="submission" date="2019-02" db="EMBL/GenBank/DDBJ databases">
        <title>'Lichenibacterium ramalinii' gen. nov. sp. nov., 'Lichenibacterium minor' gen. nov. sp. nov.</title>
        <authorList>
            <person name="Pankratov T."/>
        </authorList>
    </citation>
    <scope>NUCLEOTIDE SEQUENCE [LARGE SCALE GENOMIC DNA]</scope>
    <source>
        <strain evidence="2 3">RmlP026</strain>
    </source>
</reference>
<evidence type="ECO:0000313" key="2">
    <source>
        <dbReference type="EMBL" id="RYC30931.1"/>
    </source>
</evidence>
<dbReference type="Proteomes" id="UP000290759">
    <property type="component" value="Unassembled WGS sequence"/>
</dbReference>
<dbReference type="GO" id="GO:0051116">
    <property type="term" value="F:cobaltochelatase activity"/>
    <property type="evidence" value="ECO:0007669"/>
    <property type="project" value="UniProtKB-EC"/>
</dbReference>
<dbReference type="NCBIfam" id="NF008973">
    <property type="entry name" value="PRK12321.1"/>
    <property type="match status" value="1"/>
</dbReference>
<dbReference type="CDD" id="cd10150">
    <property type="entry name" value="CobN_like"/>
    <property type="match status" value="1"/>
</dbReference>
<dbReference type="Pfam" id="PF02514">
    <property type="entry name" value="CobN-Mg_chel"/>
    <property type="match status" value="2"/>
</dbReference>
<gene>
    <name evidence="2" type="primary">cobN</name>
    <name evidence="2" type="ORF">D3273_16305</name>
</gene>
<dbReference type="AlphaFoldDB" id="A0A4Q2U770"/>
<dbReference type="PANTHER" id="PTHR44119">
    <property type="entry name" value="MAGNESIUM-CHELATASE SUBUNIT CHLH, CHLOROPLASTIC"/>
    <property type="match status" value="1"/>
</dbReference>
<dbReference type="EMBL" id="QYBB01000019">
    <property type="protein sequence ID" value="RYC30931.1"/>
    <property type="molecule type" value="Genomic_DNA"/>
</dbReference>
<sequence>MHLLPLSSGTLDPAPAAVDLAQTPADVVVLSFSDGDLAALAAAVEGGSGLPSLRLAALKGLGHPFSVDLYVEKVAARARLVIVRILGGLDYWRYGLEELGAAARRHGFHLAAVPGCEQLDPRLDALSTLPEADLRRLWLYFREGGPENLRQAMLFAASRIGRDAAWREPEALPAGTVVPSLCRPAGPARAARRASGAASSPGGAGAAAAVAGNGPHALIAFYRSALLAGDTAPVAALADALHARGARVTAFAASSLKDDGAADALAALLAADPPDVVLNATAFSARRGGGGTVLDGADAPVLQVVQSGSDRDAWSASDRGLRAADLAMNVVLPEVDGRVLAGAISFKEAGAPDPEREFSPILHRPDPERVAHAADLALAWARLRGTPRAGRRLALVMSDYPGKAGRGGYAVGLDAPASLAGIAASLAGAGYAIDPIADPAALMARLTAGDPAPVLSLDAYRAAFARLPAAFRDAVSARWGDPAADPDSRNGAFAFRHHRAGAMVCAVQPDRGHAADRRADYHDAALPPRHGYLAFYVWLRDAERVHAIVHLGTHGTLEWLPGKAVALSSACAPEAVLGPVPLVYPFIASDPGEAAQAKRRVAAVTVGHLTPPLAAAGTHGATAELEALFDEYAEAQGLDARRARLLGAAILDRARDGDLLLDCGVGADAAPEEALVRLDAWLCDLKEARIGDGLHVFGAAATGRGAPFDACSASETAGLLAALDGRFVAPGPSGSPASGRADVLPTGRNLYSVDPRAVPTRTAYEIGIRAAAEFATRYAQDHGDWPRRLVMDLWGSATMRTGGDDLAQALALMGVRPRWHAGSTRVDGFEILPAARLERPRVDVTLRISGLFRDTFPDQIALFDAAVHAVAALDEDDGWNPLAAARRAGAGALDRVYGGAPDRYGLGVARTVAAGAFDTRAELGERYLAGTSHAYAGADASGRASPGFRDRVADADSYLHVADLPEVDVLSSDTFAEHEGGFAAAASALGATPALYHADATRPGVLAVRTLSEEVARVVRARAANPRWVAGQMRHGFRGAAEIAETVDALFCFAATSDAAPSRHFDLLFEATLGDEAVRSFMEGCNPAAARAAADRFGQAHERGYWHARRNSTGAILAEMRAAG</sequence>
<dbReference type="EC" id="6.6.1.2" evidence="2"/>
<organism evidence="2 3">
    <name type="scientific">Lichenibacterium minor</name>
    <dbReference type="NCBI Taxonomy" id="2316528"/>
    <lineage>
        <taxon>Bacteria</taxon>
        <taxon>Pseudomonadati</taxon>
        <taxon>Pseudomonadota</taxon>
        <taxon>Alphaproteobacteria</taxon>
        <taxon>Hyphomicrobiales</taxon>
        <taxon>Lichenihabitantaceae</taxon>
        <taxon>Lichenibacterium</taxon>
    </lineage>
</organism>
<accession>A0A4Q2U770</accession>
<reference evidence="2 3" key="1">
    <citation type="submission" date="2018-12" db="EMBL/GenBank/DDBJ databases">
        <authorList>
            <person name="Grouzdev D.S."/>
            <person name="Krutkina M.S."/>
        </authorList>
    </citation>
    <scope>NUCLEOTIDE SEQUENCE [LARGE SCALE GENOMIC DNA]</scope>
    <source>
        <strain evidence="2 3">RmlP026</strain>
    </source>
</reference>
<keyword evidence="3" id="KW-1185">Reference proteome</keyword>
<feature type="domain" description="CobN/magnesium chelatase" evidence="1">
    <location>
        <begin position="711"/>
        <end position="1111"/>
    </location>
</feature>
<protein>
    <submittedName>
        <fullName evidence="2">Cobaltochelatase subunit CobN</fullName>
        <ecNumber evidence="2">6.6.1.2</ecNumber>
    </submittedName>
</protein>
<comment type="caution">
    <text evidence="2">The sequence shown here is derived from an EMBL/GenBank/DDBJ whole genome shotgun (WGS) entry which is preliminary data.</text>
</comment>
<evidence type="ECO:0000313" key="3">
    <source>
        <dbReference type="Proteomes" id="UP000290759"/>
    </source>
</evidence>
<keyword evidence="2" id="KW-0436">Ligase</keyword>
<feature type="domain" description="CobN/magnesium chelatase" evidence="1">
    <location>
        <begin position="138"/>
        <end position="704"/>
    </location>
</feature>